<keyword evidence="2" id="KW-1185">Reference proteome</keyword>
<evidence type="ECO:0000313" key="2">
    <source>
        <dbReference type="Proteomes" id="UP000004322"/>
    </source>
</evidence>
<comment type="caution">
    <text evidence="1">The sequence shown here is derived from an EMBL/GenBank/DDBJ whole genome shotgun (WGS) entry which is preliminary data.</text>
</comment>
<reference evidence="1" key="1">
    <citation type="submission" date="2011-07" db="EMBL/GenBank/DDBJ databases">
        <authorList>
            <person name="Stanhope M.J."/>
            <person name="Durkin A.S."/>
            <person name="Hostetler J."/>
            <person name="Kim M."/>
            <person name="Radune D."/>
            <person name="Singh I."/>
            <person name="Town C.D."/>
        </authorList>
    </citation>
    <scope>NUCLEOTIDE SEQUENCE [LARGE SCALE GENOMIC DNA]</scope>
    <source>
        <strain evidence="1">HS-6</strain>
    </source>
</reference>
<dbReference type="Proteomes" id="UP000004322">
    <property type="component" value="Unassembled WGS sequence"/>
</dbReference>
<protein>
    <submittedName>
        <fullName evidence="1">Uncharacterized protein</fullName>
    </submittedName>
</protein>
<proteinExistence type="predicted"/>
<organism evidence="1 2">
    <name type="scientific">Streptococcus criceti HS-6</name>
    <dbReference type="NCBI Taxonomy" id="873449"/>
    <lineage>
        <taxon>Bacteria</taxon>
        <taxon>Bacillati</taxon>
        <taxon>Bacillota</taxon>
        <taxon>Bacilli</taxon>
        <taxon>Lactobacillales</taxon>
        <taxon>Streptococcaceae</taxon>
        <taxon>Streptococcus</taxon>
    </lineage>
</organism>
<sequence length="37" mass="4371">MQVRQKTILVKWPKAGQKFVQYSCFRISSGWEQDLLA</sequence>
<accession>G5JSS1</accession>
<gene>
    <name evidence="1" type="ORF">STRCR_0969</name>
</gene>
<dbReference type="EMBL" id="AEUV02000002">
    <property type="protein sequence ID" value="EHI74589.1"/>
    <property type="molecule type" value="Genomic_DNA"/>
</dbReference>
<dbReference type="AlphaFoldDB" id="G5JSS1"/>
<dbReference type="STRING" id="873449.STRCR_0969"/>
<evidence type="ECO:0000313" key="1">
    <source>
        <dbReference type="EMBL" id="EHI74589.1"/>
    </source>
</evidence>
<name>G5JSS1_STRCG</name>